<feature type="non-terminal residue" evidence="1">
    <location>
        <position position="104"/>
    </location>
</feature>
<name>S4P633_9NEOP</name>
<dbReference type="AlphaFoldDB" id="S4P633"/>
<evidence type="ECO:0000313" key="1">
    <source>
        <dbReference type="EMBL" id="JAA84268.1"/>
    </source>
</evidence>
<proteinExistence type="predicted"/>
<protein>
    <submittedName>
        <fullName evidence="1">Uncharacterized protein</fullName>
    </submittedName>
</protein>
<organism evidence="1">
    <name type="scientific">Pararge aegeria</name>
    <name type="common">speckled wood butterfly</name>
    <dbReference type="NCBI Taxonomy" id="116150"/>
    <lineage>
        <taxon>Eukaryota</taxon>
        <taxon>Metazoa</taxon>
        <taxon>Ecdysozoa</taxon>
        <taxon>Arthropoda</taxon>
        <taxon>Hexapoda</taxon>
        <taxon>Insecta</taxon>
        <taxon>Pterygota</taxon>
        <taxon>Neoptera</taxon>
        <taxon>Endopterygota</taxon>
        <taxon>Lepidoptera</taxon>
        <taxon>Glossata</taxon>
        <taxon>Ditrysia</taxon>
        <taxon>Papilionoidea</taxon>
        <taxon>Nymphalidae</taxon>
        <taxon>Satyrinae</taxon>
        <taxon>Satyrini</taxon>
        <taxon>Parargina</taxon>
        <taxon>Pararge</taxon>
    </lineage>
</organism>
<accession>S4P633</accession>
<reference evidence="1" key="1">
    <citation type="journal article" date="2013" name="BMC Genomics">
        <title>Unscrambling butterfly oogenesis.</title>
        <authorList>
            <person name="Carter J.M."/>
            <person name="Baker S.C."/>
            <person name="Pink R."/>
            <person name="Carter D.R."/>
            <person name="Collins A."/>
            <person name="Tomlin J."/>
            <person name="Gibbs M."/>
            <person name="Breuker C.J."/>
        </authorList>
    </citation>
    <scope>NUCLEOTIDE SEQUENCE</scope>
    <source>
        <tissue evidence="1">Ovary</tissue>
    </source>
</reference>
<sequence length="104" mass="11603">MLSQSELCITTKPTYCEITAEVLTSEREVCPITQPACTVAIEEVQHTKTSFSSEGCEDEQTSHYESSNVQMFNKMEQISQSEPCVMPHNDLVQADKIVLTKAQS</sequence>
<reference evidence="1" key="2">
    <citation type="submission" date="2013-05" db="EMBL/GenBank/DDBJ databases">
        <authorList>
            <person name="Carter J.-M."/>
            <person name="Baker S.C."/>
            <person name="Pink R."/>
            <person name="Carter D.R.F."/>
            <person name="Collins A."/>
            <person name="Tomlin J."/>
            <person name="Gibbs M."/>
            <person name="Breuker C.J."/>
        </authorList>
    </citation>
    <scope>NUCLEOTIDE SEQUENCE</scope>
    <source>
        <tissue evidence="1">Ovary</tissue>
    </source>
</reference>
<dbReference type="EMBL" id="GAIX01008292">
    <property type="protein sequence ID" value="JAA84268.1"/>
    <property type="molecule type" value="Transcribed_RNA"/>
</dbReference>